<evidence type="ECO:0000259" key="2">
    <source>
        <dbReference type="Pfam" id="PF01609"/>
    </source>
</evidence>
<evidence type="ECO:0000313" key="4">
    <source>
        <dbReference type="Proteomes" id="UP000255000"/>
    </source>
</evidence>
<name>A0A378ZZP4_9HYPH</name>
<dbReference type="InterPro" id="IPR012337">
    <property type="entry name" value="RNaseH-like_sf"/>
</dbReference>
<feature type="region of interest" description="Disordered" evidence="1">
    <location>
        <begin position="228"/>
        <end position="248"/>
    </location>
</feature>
<reference evidence="3 4" key="1">
    <citation type="submission" date="2018-06" db="EMBL/GenBank/DDBJ databases">
        <authorList>
            <consortium name="Pathogen Informatics"/>
            <person name="Doyle S."/>
        </authorList>
    </citation>
    <scope>NUCLEOTIDE SEQUENCE [LARGE SCALE GENOMIC DNA]</scope>
    <source>
        <strain evidence="3 4">NCTC13350</strain>
    </source>
</reference>
<sequence length="248" mass="27345">MRQLRAPAACEGRLIRIVDATVVSKAAQADRARNGVWRIHAGFDVPHEAFCHFELTDESGGERLDRIPVHAGEIRLGDRAYMQPERMAGVMEAGADFIVRAVWKGARWLDEAGQPFDLIAALQGHAEEGPFDQPVRIGRKKADPLNLRLVACRKPPEAAARAREQACKAARKGGHKITEQTLIAAGWVILVTSLDPDQFSAQDVLALYRDCQEFRVRACIMGMKESTHGTTERAGYPGRDIGPTAWRG</sequence>
<organism evidence="3 4">
    <name type="scientific">Pannonibacter phragmitetus</name>
    <dbReference type="NCBI Taxonomy" id="121719"/>
    <lineage>
        <taxon>Bacteria</taxon>
        <taxon>Pseudomonadati</taxon>
        <taxon>Pseudomonadota</taxon>
        <taxon>Alphaproteobacteria</taxon>
        <taxon>Hyphomicrobiales</taxon>
        <taxon>Stappiaceae</taxon>
        <taxon>Pannonibacter</taxon>
    </lineage>
</organism>
<accession>A0A378ZZP4</accession>
<dbReference type="RefSeq" id="WP_280176607.1">
    <property type="nucleotide sequence ID" value="NZ_UGSK01000001.1"/>
</dbReference>
<protein>
    <recommendedName>
        <fullName evidence="2">Transposase IS4-like domain-containing protein</fullName>
    </recommendedName>
</protein>
<evidence type="ECO:0000313" key="3">
    <source>
        <dbReference type="EMBL" id="SUB02578.1"/>
    </source>
</evidence>
<gene>
    <name evidence="3" type="ORF">NCTC13350_03540</name>
</gene>
<dbReference type="Pfam" id="PF01609">
    <property type="entry name" value="DDE_Tnp_1"/>
    <property type="match status" value="1"/>
</dbReference>
<dbReference type="SUPFAM" id="SSF53098">
    <property type="entry name" value="Ribonuclease H-like"/>
    <property type="match status" value="1"/>
</dbReference>
<evidence type="ECO:0000256" key="1">
    <source>
        <dbReference type="SAM" id="MobiDB-lite"/>
    </source>
</evidence>
<proteinExistence type="predicted"/>
<feature type="domain" description="Transposase IS4-like" evidence="2">
    <location>
        <begin position="13"/>
        <end position="209"/>
    </location>
</feature>
<dbReference type="PANTHER" id="PTHR33258">
    <property type="entry name" value="TRANSPOSASE INSL FOR INSERTION SEQUENCE ELEMENT IS186A-RELATED"/>
    <property type="match status" value="1"/>
</dbReference>
<dbReference type="PANTHER" id="PTHR33258:SF1">
    <property type="entry name" value="TRANSPOSASE INSL FOR INSERTION SEQUENCE ELEMENT IS186A-RELATED"/>
    <property type="match status" value="1"/>
</dbReference>
<dbReference type="InterPro" id="IPR002559">
    <property type="entry name" value="Transposase_11"/>
</dbReference>
<dbReference type="GO" id="GO:0004803">
    <property type="term" value="F:transposase activity"/>
    <property type="evidence" value="ECO:0007669"/>
    <property type="project" value="InterPro"/>
</dbReference>
<dbReference type="Proteomes" id="UP000255000">
    <property type="component" value="Unassembled WGS sequence"/>
</dbReference>
<dbReference type="EMBL" id="UGSK01000001">
    <property type="protein sequence ID" value="SUB02578.1"/>
    <property type="molecule type" value="Genomic_DNA"/>
</dbReference>
<dbReference type="GO" id="GO:0003677">
    <property type="term" value="F:DNA binding"/>
    <property type="evidence" value="ECO:0007669"/>
    <property type="project" value="InterPro"/>
</dbReference>
<dbReference type="GO" id="GO:0006313">
    <property type="term" value="P:DNA transposition"/>
    <property type="evidence" value="ECO:0007669"/>
    <property type="project" value="InterPro"/>
</dbReference>
<dbReference type="AlphaFoldDB" id="A0A378ZZP4"/>